<keyword evidence="3" id="KW-1185">Reference proteome</keyword>
<organism evidence="2 3">
    <name type="scientific">Lactuca saligna</name>
    <name type="common">Willowleaf lettuce</name>
    <dbReference type="NCBI Taxonomy" id="75948"/>
    <lineage>
        <taxon>Eukaryota</taxon>
        <taxon>Viridiplantae</taxon>
        <taxon>Streptophyta</taxon>
        <taxon>Embryophyta</taxon>
        <taxon>Tracheophyta</taxon>
        <taxon>Spermatophyta</taxon>
        <taxon>Magnoliopsida</taxon>
        <taxon>eudicotyledons</taxon>
        <taxon>Gunneridae</taxon>
        <taxon>Pentapetalae</taxon>
        <taxon>asterids</taxon>
        <taxon>campanulids</taxon>
        <taxon>Asterales</taxon>
        <taxon>Asteraceae</taxon>
        <taxon>Cichorioideae</taxon>
        <taxon>Cichorieae</taxon>
        <taxon>Lactucinae</taxon>
        <taxon>Lactuca</taxon>
    </lineage>
</organism>
<name>A0AA35Z181_LACSI</name>
<feature type="compositionally biased region" description="Polar residues" evidence="1">
    <location>
        <begin position="116"/>
        <end position="137"/>
    </location>
</feature>
<feature type="compositionally biased region" description="Pro residues" evidence="1">
    <location>
        <begin position="179"/>
        <end position="192"/>
    </location>
</feature>
<dbReference type="AlphaFoldDB" id="A0AA35Z181"/>
<dbReference type="Proteomes" id="UP001177003">
    <property type="component" value="Chromosome 5"/>
</dbReference>
<proteinExistence type="predicted"/>
<evidence type="ECO:0000313" key="3">
    <source>
        <dbReference type="Proteomes" id="UP001177003"/>
    </source>
</evidence>
<dbReference type="EMBL" id="OX465081">
    <property type="protein sequence ID" value="CAI9283803.1"/>
    <property type="molecule type" value="Genomic_DNA"/>
</dbReference>
<sequence>MVFFSLVFYCWSKLGNTTRPVRIVQETQWEAVEEDIHSKATILDPRQTPGPHPHPKCNRMDMPDMPLAGTSPVSKPHRELLLVVVMITITSKAPQTQPPSITVAVVDRSGYRYTGYNETSDGQTSLYGGQGDTTTAQSPPPASGVQSGYVQPPPLAAASYRSYGAQPPSGYGGYGQKPPVTPPDYGQPPPHQSPNSSPQGGGYAQPAPYSGYGQADASGQRPPYGGAAARYGHAAYGQHHIEAHMVVVSPSNLLHMPAKRLLRQPKQVMVAVVVVGKCWCKC</sequence>
<evidence type="ECO:0000256" key="1">
    <source>
        <dbReference type="SAM" id="MobiDB-lite"/>
    </source>
</evidence>
<accession>A0AA35Z181</accession>
<protein>
    <submittedName>
        <fullName evidence="2">Uncharacterized protein</fullName>
    </submittedName>
</protein>
<feature type="region of interest" description="Disordered" evidence="1">
    <location>
        <begin position="115"/>
        <end position="224"/>
    </location>
</feature>
<reference evidence="2" key="1">
    <citation type="submission" date="2023-04" db="EMBL/GenBank/DDBJ databases">
        <authorList>
            <person name="Vijverberg K."/>
            <person name="Xiong W."/>
            <person name="Schranz E."/>
        </authorList>
    </citation>
    <scope>NUCLEOTIDE SEQUENCE</scope>
</reference>
<evidence type="ECO:0000313" key="2">
    <source>
        <dbReference type="EMBL" id="CAI9283803.1"/>
    </source>
</evidence>
<gene>
    <name evidence="2" type="ORF">LSALG_LOCUS23376</name>
</gene>